<keyword evidence="3 8" id="KW-0812">Transmembrane</keyword>
<evidence type="ECO:0000313" key="9">
    <source>
        <dbReference type="EMBL" id="RYO82665.1"/>
    </source>
</evidence>
<sequence>MASMLRKANAAFRGGSDAQQGARQDDGGESLTTILGTADDRAALNLLLCDITEQMRRQLMDAFDPKSTDDEAGPAGSSTPGEENDDAAEGDKLDDDGRKKQLEKLAEKQKAELAKREKEVTEEKMVALKNAALNFLDDWRDSVILRVGEVVNSYKTAEDQAQQSRPSTAQTRDGSNPVDGETSQHDREIDEAMRKQYRPLDTALREFHKEKRILILHSTLLLMLSLEHYKAHSRTLLLHLAASLDLAVRLLSEDESKVARGLLEAAENMSADEETKKKVQQNSTARRWKVGLAGVAGAALIGITGGLAAPLLAAGVGTVMGGIGLGATATAGYLGTLAGSSVLVGGLFGAYGGRMTGKVMDQYAREVEDFRFVPVKSAQKRLGGPNNEARRLRVAIGVSGWLSDEDDVVDPWRIVGNGQETFALRFELEALIELGNALTTMVTSAALSVARSEIIKRTVFAALAAGLWPLALVKASCVIDNPWSVANHRAQKAGEVLADALINKAQGERPVTLVGYSLGAKVIYVCLKQLAQRQAFGLVENAILLGAPTPSSSADWRRVRSVVSGRVVNAYSTKDYILGFLYRSSSVQLGVAGLQPVLHVKGVENVDVSDLVEGHTMYRNAMGPILRRIGFEDIDPRELERAERELQRQGREGKEQREAAEKKASSEPEGTAAGPTDAEQKDLGEEEVRKMEQEVEQKNKTSTMDRMTARMRIAGNPPKGAYKKMRTR</sequence>
<comment type="similarity">
    <text evidence="2">Belongs to the TMCO4 family.</text>
</comment>
<evidence type="ECO:0000256" key="3">
    <source>
        <dbReference type="ARBA" id="ARBA00022692"/>
    </source>
</evidence>
<evidence type="ECO:0008006" key="11">
    <source>
        <dbReference type="Google" id="ProtNLM"/>
    </source>
</evidence>
<dbReference type="Proteomes" id="UP000294003">
    <property type="component" value="Unassembled WGS sequence"/>
</dbReference>
<gene>
    <name evidence="9" type="ORF">DL762_006482</name>
</gene>
<comment type="caution">
    <text evidence="9">The sequence shown here is derived from an EMBL/GenBank/DDBJ whole genome shotgun (WGS) entry which is preliminary data.</text>
</comment>
<evidence type="ECO:0000256" key="4">
    <source>
        <dbReference type="ARBA" id="ARBA00022989"/>
    </source>
</evidence>
<keyword evidence="5 8" id="KW-0472">Membrane</keyword>
<feature type="compositionally biased region" description="Polar residues" evidence="7">
    <location>
        <begin position="156"/>
        <end position="174"/>
    </location>
</feature>
<name>A0ABY0H1W3_9PEZI</name>
<feature type="region of interest" description="Disordered" evidence="7">
    <location>
        <begin position="1"/>
        <end position="30"/>
    </location>
</feature>
<feature type="region of interest" description="Disordered" evidence="7">
    <location>
        <begin position="642"/>
        <end position="728"/>
    </location>
</feature>
<dbReference type="SUPFAM" id="SSF53474">
    <property type="entry name" value="alpha/beta-Hydrolases"/>
    <property type="match status" value="1"/>
</dbReference>
<evidence type="ECO:0000256" key="1">
    <source>
        <dbReference type="ARBA" id="ARBA00004141"/>
    </source>
</evidence>
<feature type="transmembrane region" description="Helical" evidence="8">
    <location>
        <begin position="290"/>
        <end position="313"/>
    </location>
</feature>
<keyword evidence="6" id="KW-0175">Coiled coil</keyword>
<feature type="coiled-coil region" evidence="6">
    <location>
        <begin position="99"/>
        <end position="131"/>
    </location>
</feature>
<evidence type="ECO:0000256" key="2">
    <source>
        <dbReference type="ARBA" id="ARBA00009824"/>
    </source>
</evidence>
<dbReference type="InterPro" id="IPR029058">
    <property type="entry name" value="AB_hydrolase_fold"/>
</dbReference>
<reference evidence="9 10" key="1">
    <citation type="submission" date="2018-06" db="EMBL/GenBank/DDBJ databases">
        <title>Complete Genomes of Monosporascus.</title>
        <authorList>
            <person name="Robinson A.J."/>
            <person name="Natvig D.O."/>
        </authorList>
    </citation>
    <scope>NUCLEOTIDE SEQUENCE [LARGE SCALE GENOMIC DNA]</scope>
    <source>
        <strain evidence="9 10">CBS 609.92</strain>
    </source>
</reference>
<dbReference type="Pfam" id="PF05277">
    <property type="entry name" value="DUF726"/>
    <property type="match status" value="1"/>
</dbReference>
<feature type="compositionally biased region" description="Basic and acidic residues" evidence="7">
    <location>
        <begin position="642"/>
        <end position="666"/>
    </location>
</feature>
<feature type="region of interest" description="Disordered" evidence="7">
    <location>
        <begin position="63"/>
        <end position="96"/>
    </location>
</feature>
<evidence type="ECO:0000256" key="8">
    <source>
        <dbReference type="SAM" id="Phobius"/>
    </source>
</evidence>
<accession>A0ABY0H1W3</accession>
<feature type="transmembrane region" description="Helical" evidence="8">
    <location>
        <begin position="333"/>
        <end position="353"/>
    </location>
</feature>
<evidence type="ECO:0000313" key="10">
    <source>
        <dbReference type="Proteomes" id="UP000294003"/>
    </source>
</evidence>
<feature type="region of interest" description="Disordered" evidence="7">
    <location>
        <begin position="156"/>
        <end position="187"/>
    </location>
</feature>
<keyword evidence="10" id="KW-1185">Reference proteome</keyword>
<proteinExistence type="inferred from homology"/>
<organism evidence="9 10">
    <name type="scientific">Monosporascus cannonballus</name>
    <dbReference type="NCBI Taxonomy" id="155416"/>
    <lineage>
        <taxon>Eukaryota</taxon>
        <taxon>Fungi</taxon>
        <taxon>Dikarya</taxon>
        <taxon>Ascomycota</taxon>
        <taxon>Pezizomycotina</taxon>
        <taxon>Sordariomycetes</taxon>
        <taxon>Xylariomycetidae</taxon>
        <taxon>Xylariales</taxon>
        <taxon>Xylariales incertae sedis</taxon>
        <taxon>Monosporascus</taxon>
    </lineage>
</organism>
<dbReference type="InterPro" id="IPR007941">
    <property type="entry name" value="DUF726"/>
</dbReference>
<feature type="compositionally biased region" description="Basic and acidic residues" evidence="7">
    <location>
        <begin position="678"/>
        <end position="699"/>
    </location>
</feature>
<protein>
    <recommendedName>
        <fullName evidence="11">DUF726-domain-containing protein</fullName>
    </recommendedName>
</protein>
<evidence type="ECO:0000256" key="5">
    <source>
        <dbReference type="ARBA" id="ARBA00023136"/>
    </source>
</evidence>
<dbReference type="PANTHER" id="PTHR17920">
    <property type="entry name" value="TRANSMEMBRANE AND COILED-COIL DOMAIN-CONTAINING PROTEIN 4 TMCO4"/>
    <property type="match status" value="1"/>
</dbReference>
<comment type="subcellular location">
    <subcellularLocation>
        <location evidence="1">Membrane</location>
        <topology evidence="1">Multi-pass membrane protein</topology>
    </subcellularLocation>
</comment>
<keyword evidence="4 8" id="KW-1133">Transmembrane helix</keyword>
<evidence type="ECO:0000256" key="7">
    <source>
        <dbReference type="SAM" id="MobiDB-lite"/>
    </source>
</evidence>
<evidence type="ECO:0000256" key="6">
    <source>
        <dbReference type="SAM" id="Coils"/>
    </source>
</evidence>
<dbReference type="EMBL" id="QJNS01000210">
    <property type="protein sequence ID" value="RYO82665.1"/>
    <property type="molecule type" value="Genomic_DNA"/>
</dbReference>
<dbReference type="Gene3D" id="3.40.50.1820">
    <property type="entry name" value="alpha/beta hydrolase"/>
    <property type="match status" value="1"/>
</dbReference>
<dbReference type="PANTHER" id="PTHR17920:SF22">
    <property type="entry name" value="DUF726 DOMAIN PROTEIN (AFU_ORTHOLOGUE AFUA_2G12860)"/>
    <property type="match status" value="1"/>
</dbReference>